<evidence type="ECO:0000313" key="3">
    <source>
        <dbReference type="Proteomes" id="UP000694427"/>
    </source>
</evidence>
<dbReference type="Ensembl" id="ENSCCRT00010093301.1">
    <property type="protein sequence ID" value="ENSCCRP00010084107.1"/>
    <property type="gene ID" value="ENSCCRG00010036726.1"/>
</dbReference>
<reference evidence="2" key="1">
    <citation type="submission" date="2025-08" db="UniProtKB">
        <authorList>
            <consortium name="Ensembl"/>
        </authorList>
    </citation>
    <scope>IDENTIFICATION</scope>
</reference>
<evidence type="ECO:0000313" key="2">
    <source>
        <dbReference type="Ensembl" id="ENSCCRP00010084107.1"/>
    </source>
</evidence>
<feature type="compositionally biased region" description="Polar residues" evidence="1">
    <location>
        <begin position="86"/>
        <end position="100"/>
    </location>
</feature>
<reference evidence="2" key="2">
    <citation type="submission" date="2025-09" db="UniProtKB">
        <authorList>
            <consortium name="Ensembl"/>
        </authorList>
    </citation>
    <scope>IDENTIFICATION</scope>
</reference>
<organism evidence="2 3">
    <name type="scientific">Cyprinus carpio</name>
    <name type="common">Common carp</name>
    <dbReference type="NCBI Taxonomy" id="7962"/>
    <lineage>
        <taxon>Eukaryota</taxon>
        <taxon>Metazoa</taxon>
        <taxon>Chordata</taxon>
        <taxon>Craniata</taxon>
        <taxon>Vertebrata</taxon>
        <taxon>Euteleostomi</taxon>
        <taxon>Actinopterygii</taxon>
        <taxon>Neopterygii</taxon>
        <taxon>Teleostei</taxon>
        <taxon>Ostariophysi</taxon>
        <taxon>Cypriniformes</taxon>
        <taxon>Cyprinidae</taxon>
        <taxon>Cyprininae</taxon>
        <taxon>Cyprinus</taxon>
    </lineage>
</organism>
<proteinExistence type="predicted"/>
<dbReference type="Proteomes" id="UP000694427">
    <property type="component" value="Unplaced"/>
</dbReference>
<evidence type="ECO:0008006" key="4">
    <source>
        <dbReference type="Google" id="ProtNLM"/>
    </source>
</evidence>
<dbReference type="AlphaFoldDB" id="A0A8C1MYY0"/>
<dbReference type="InterPro" id="IPR013783">
    <property type="entry name" value="Ig-like_fold"/>
</dbReference>
<feature type="region of interest" description="Disordered" evidence="1">
    <location>
        <begin position="79"/>
        <end position="114"/>
    </location>
</feature>
<dbReference type="Gene3D" id="2.60.40.10">
    <property type="entry name" value="Immunoglobulins"/>
    <property type="match status" value="1"/>
</dbReference>
<evidence type="ECO:0000256" key="1">
    <source>
        <dbReference type="SAM" id="MobiDB-lite"/>
    </source>
</evidence>
<protein>
    <recommendedName>
        <fullName evidence="4">Ig-like domain-containing protein</fullName>
    </recommendedName>
</protein>
<dbReference type="SUPFAM" id="SSF48726">
    <property type="entry name" value="Immunoglobulin"/>
    <property type="match status" value="1"/>
</dbReference>
<name>A0A8C1MYY0_CYPCA</name>
<accession>A0A8C1MYY0</accession>
<keyword evidence="3" id="KW-1185">Reference proteome</keyword>
<dbReference type="InterPro" id="IPR036179">
    <property type="entry name" value="Ig-like_dom_sf"/>
</dbReference>
<sequence>MDGSFSGVKTQTLNLLKLQLKQSIFAEHEEEDITPFTVNQGETVTLRCDIYSEGVTSWSYSWYKEALISIKMDHSSRIKLQRRPSPLSQSHMRVSTTANTQREESHPRAGSQSEIRVRAINTIEIFL</sequence>